<evidence type="ECO:0000259" key="6">
    <source>
        <dbReference type="PROSITE" id="PS51007"/>
    </source>
</evidence>
<evidence type="ECO:0000256" key="4">
    <source>
        <dbReference type="PROSITE-ProRule" id="PRU00433"/>
    </source>
</evidence>
<keyword evidence="2 4" id="KW-0479">Metal-binding</keyword>
<evidence type="ECO:0000313" key="7">
    <source>
        <dbReference type="EMBL" id="BAN35749.1"/>
    </source>
</evidence>
<evidence type="ECO:0000256" key="2">
    <source>
        <dbReference type="ARBA" id="ARBA00022723"/>
    </source>
</evidence>
<dbReference type="HOGENOM" id="CLU_159396_2_1_4"/>
<keyword evidence="1 4" id="KW-0349">Heme</keyword>
<dbReference type="KEGG" id="sdr:SCD_n01938"/>
<reference evidence="7 8" key="1">
    <citation type="journal article" date="2012" name="Appl. Environ. Microbiol.">
        <title>Draft genome sequence of a psychrotolerant sulfur-oxidizing bacterium, Sulfuricella denitrificans skB26, and proteomic insights into cold adaptation.</title>
        <authorList>
            <person name="Watanabe T."/>
            <person name="Kojima H."/>
            <person name="Fukui M."/>
        </authorList>
    </citation>
    <scope>NUCLEOTIDE SEQUENCE [LARGE SCALE GENOMIC DNA]</scope>
    <source>
        <strain evidence="8">skB26</strain>
    </source>
</reference>
<organism evidence="7 8">
    <name type="scientific">Sulfuricella denitrificans (strain DSM 22764 / NBRC 105220 / skB26)</name>
    <dbReference type="NCBI Taxonomy" id="1163617"/>
    <lineage>
        <taxon>Bacteria</taxon>
        <taxon>Pseudomonadati</taxon>
        <taxon>Pseudomonadota</taxon>
        <taxon>Betaproteobacteria</taxon>
        <taxon>Nitrosomonadales</taxon>
        <taxon>Sulfuricellaceae</taxon>
        <taxon>Sulfuricella</taxon>
    </lineage>
</organism>
<evidence type="ECO:0000256" key="5">
    <source>
        <dbReference type="SAM" id="SignalP"/>
    </source>
</evidence>
<evidence type="ECO:0000256" key="3">
    <source>
        <dbReference type="ARBA" id="ARBA00023004"/>
    </source>
</evidence>
<keyword evidence="8" id="KW-1185">Reference proteome</keyword>
<feature type="signal peptide" evidence="5">
    <location>
        <begin position="1"/>
        <end position="19"/>
    </location>
</feature>
<evidence type="ECO:0000256" key="1">
    <source>
        <dbReference type="ARBA" id="ARBA00022617"/>
    </source>
</evidence>
<accession>S6AM12</accession>
<dbReference type="SUPFAM" id="SSF46626">
    <property type="entry name" value="Cytochrome c"/>
    <property type="match status" value="1"/>
</dbReference>
<dbReference type="EMBL" id="AP013066">
    <property type="protein sequence ID" value="BAN35749.1"/>
    <property type="molecule type" value="Genomic_DNA"/>
</dbReference>
<dbReference type="InterPro" id="IPR009056">
    <property type="entry name" value="Cyt_c-like_dom"/>
</dbReference>
<sequence>MKFITLLLSLLLVSAPALADPFPKGDAKIGKTLHDKSCTSCHVSMTGGDGSAIYSRLERKVKNPQQLQARIRNCNANVGANWFPDEENHAAAYLNNAYYHFK</sequence>
<feature type="domain" description="Cytochrome c" evidence="6">
    <location>
        <begin position="25"/>
        <end position="102"/>
    </location>
</feature>
<dbReference type="RefSeq" id="WP_009204943.1">
    <property type="nucleotide sequence ID" value="NC_022357.1"/>
</dbReference>
<evidence type="ECO:0000313" key="8">
    <source>
        <dbReference type="Proteomes" id="UP000015559"/>
    </source>
</evidence>
<keyword evidence="3 4" id="KW-0408">Iron</keyword>
<dbReference type="eggNOG" id="COG2010">
    <property type="taxonomic scope" value="Bacteria"/>
</dbReference>
<dbReference type="STRING" id="1163617.SCD_n01938"/>
<dbReference type="PROSITE" id="PS51007">
    <property type="entry name" value="CYTC"/>
    <property type="match status" value="1"/>
</dbReference>
<dbReference type="OrthoDB" id="9796294at2"/>
<keyword evidence="5" id="KW-0732">Signal</keyword>
<dbReference type="InterPro" id="IPR036909">
    <property type="entry name" value="Cyt_c-like_dom_sf"/>
</dbReference>
<name>S6AM12_SULDS</name>
<dbReference type="AlphaFoldDB" id="S6AM12"/>
<dbReference type="Proteomes" id="UP000015559">
    <property type="component" value="Chromosome"/>
</dbReference>
<proteinExistence type="predicted"/>
<dbReference type="GO" id="GO:0009055">
    <property type="term" value="F:electron transfer activity"/>
    <property type="evidence" value="ECO:0007669"/>
    <property type="project" value="InterPro"/>
</dbReference>
<feature type="chain" id="PRO_5004546156" description="Cytochrome c domain-containing protein" evidence="5">
    <location>
        <begin position="20"/>
        <end position="102"/>
    </location>
</feature>
<dbReference type="GO" id="GO:0046872">
    <property type="term" value="F:metal ion binding"/>
    <property type="evidence" value="ECO:0007669"/>
    <property type="project" value="UniProtKB-KW"/>
</dbReference>
<protein>
    <recommendedName>
        <fullName evidence="6">Cytochrome c domain-containing protein</fullName>
    </recommendedName>
</protein>
<dbReference type="GO" id="GO:0020037">
    <property type="term" value="F:heme binding"/>
    <property type="evidence" value="ECO:0007669"/>
    <property type="project" value="InterPro"/>
</dbReference>
<gene>
    <name evidence="7" type="ORF">SCD_n01938</name>
</gene>